<accession>A0ABV5CGI7</accession>
<gene>
    <name evidence="1" type="ORF">WKR92_06330</name>
</gene>
<dbReference type="InterPro" id="IPR015943">
    <property type="entry name" value="WD40/YVTN_repeat-like_dom_sf"/>
</dbReference>
<protein>
    <submittedName>
        <fullName evidence="1">Glutaminyl-peptide cyclotransferase</fullName>
    </submittedName>
</protein>
<dbReference type="PANTHER" id="PTHR31270">
    <property type="entry name" value="GLUTAMINYL-PEPTIDE CYCLOTRANSFERASE"/>
    <property type="match status" value="1"/>
</dbReference>
<dbReference type="Gene3D" id="2.130.10.10">
    <property type="entry name" value="YVTN repeat-like/Quinoprotein amine dehydrogenase"/>
    <property type="match status" value="1"/>
</dbReference>
<sequence>MRNLFLSVISLFIIVSVGCNSQKKASRITFLSPEPGNIRMGDTIKLQLNIPETEQTDSIVYYVNDSLIERSNGNEPVFFDSSNLRIGPQQLVAKHYQNGELTERKVSVTLLPQQAPEQFSFSVVNTFPHDDEAYTQGLEYQNGFLYESTGEYGHSSLRKVDLATGNVIQKVDLPQTQFGEGLTIIDNRIIQLTWREGIGLVYDKSSFEKVKEFNYQASREGWGICYDGEKLIKSDGSNRLYFLDKDTYAETGRYIDVYNHNGPVDNLNELEYINGKIYANIYLTDKIAIIDPVTGIVEGELNLIGLLPQKDRKLDTDVLNGIAYDRENNRIFVTGKKWNTLFQIKLLSP</sequence>
<proteinExistence type="predicted"/>
<evidence type="ECO:0000313" key="2">
    <source>
        <dbReference type="Proteomes" id="UP001580928"/>
    </source>
</evidence>
<evidence type="ECO:0000313" key="1">
    <source>
        <dbReference type="EMBL" id="MFB5945442.1"/>
    </source>
</evidence>
<dbReference type="Proteomes" id="UP001580928">
    <property type="component" value="Unassembled WGS sequence"/>
</dbReference>
<dbReference type="PANTHER" id="PTHR31270:SF1">
    <property type="entry name" value="GLUTAMINYL-PEPTIDE CYCLOTRANSFERASE"/>
    <property type="match status" value="1"/>
</dbReference>
<dbReference type="SUPFAM" id="SSF50969">
    <property type="entry name" value="YVTN repeat-like/Quinoprotein amine dehydrogenase"/>
    <property type="match status" value="1"/>
</dbReference>
<dbReference type="RefSeq" id="WP_375556983.1">
    <property type="nucleotide sequence ID" value="NZ_JBBVGT010000002.1"/>
</dbReference>
<dbReference type="InterPro" id="IPR011044">
    <property type="entry name" value="Quino_amine_DH_bsu"/>
</dbReference>
<reference evidence="1 2" key="1">
    <citation type="submission" date="2024-04" db="EMBL/GenBank/DDBJ databases">
        <title>Albibacterium profundi sp. nov., isolated from sediment of the Challenger Deep of Mariana Trench.</title>
        <authorList>
            <person name="Wang Y."/>
        </authorList>
    </citation>
    <scope>NUCLEOTIDE SEQUENCE [LARGE SCALE GENOMIC DNA]</scope>
    <source>
        <strain evidence="1 2">RHL897</strain>
    </source>
</reference>
<organism evidence="1 2">
    <name type="scientific">Albibacterium profundi</name>
    <dbReference type="NCBI Taxonomy" id="3134906"/>
    <lineage>
        <taxon>Bacteria</taxon>
        <taxon>Pseudomonadati</taxon>
        <taxon>Bacteroidota</taxon>
        <taxon>Sphingobacteriia</taxon>
        <taxon>Sphingobacteriales</taxon>
        <taxon>Sphingobacteriaceae</taxon>
        <taxon>Albibacterium</taxon>
    </lineage>
</organism>
<dbReference type="PROSITE" id="PS51257">
    <property type="entry name" value="PROKAR_LIPOPROTEIN"/>
    <property type="match status" value="1"/>
</dbReference>
<dbReference type="EMBL" id="JBBVGT010000002">
    <property type="protein sequence ID" value="MFB5945442.1"/>
    <property type="molecule type" value="Genomic_DNA"/>
</dbReference>
<keyword evidence="2" id="KW-1185">Reference proteome</keyword>
<dbReference type="Pfam" id="PF05096">
    <property type="entry name" value="Glu_cyclase_2"/>
    <property type="match status" value="1"/>
</dbReference>
<comment type="caution">
    <text evidence="1">The sequence shown here is derived from an EMBL/GenBank/DDBJ whole genome shotgun (WGS) entry which is preliminary data.</text>
</comment>
<name>A0ABV5CGI7_9SPHI</name>
<dbReference type="InterPro" id="IPR007788">
    <property type="entry name" value="QCT"/>
</dbReference>